<organism evidence="2 3">
    <name type="scientific">Nepenthes gracilis</name>
    <name type="common">Slender pitcher plant</name>
    <dbReference type="NCBI Taxonomy" id="150966"/>
    <lineage>
        <taxon>Eukaryota</taxon>
        <taxon>Viridiplantae</taxon>
        <taxon>Streptophyta</taxon>
        <taxon>Embryophyta</taxon>
        <taxon>Tracheophyta</taxon>
        <taxon>Spermatophyta</taxon>
        <taxon>Magnoliopsida</taxon>
        <taxon>eudicotyledons</taxon>
        <taxon>Gunneridae</taxon>
        <taxon>Pentapetalae</taxon>
        <taxon>Caryophyllales</taxon>
        <taxon>Nepenthaceae</taxon>
        <taxon>Nepenthes</taxon>
    </lineage>
</organism>
<evidence type="ECO:0000313" key="3">
    <source>
        <dbReference type="Proteomes" id="UP001279734"/>
    </source>
</evidence>
<comment type="caution">
    <text evidence="2">The sequence shown here is derived from an EMBL/GenBank/DDBJ whole genome shotgun (WGS) entry which is preliminary data.</text>
</comment>
<name>A0AAD3SUY1_NEPGR</name>
<feature type="compositionally biased region" description="Polar residues" evidence="1">
    <location>
        <begin position="400"/>
        <end position="411"/>
    </location>
</feature>
<dbReference type="Proteomes" id="UP001279734">
    <property type="component" value="Unassembled WGS sequence"/>
</dbReference>
<gene>
    <name evidence="2" type="ORF">Nepgr_019175</name>
</gene>
<dbReference type="AlphaFoldDB" id="A0AAD3SUY1"/>
<accession>A0AAD3SUY1</accession>
<evidence type="ECO:0000313" key="2">
    <source>
        <dbReference type="EMBL" id="GMH17334.1"/>
    </source>
</evidence>
<keyword evidence="3" id="KW-1185">Reference proteome</keyword>
<sequence length="596" mass="66271">MQQPREINIDDYPVDDMEMAPANVDDYPMDDMEWLQPLPVGESTLDELLSIDPKIFISFFEDSTLDDFSSTDPIALSEYMSKFKKLLDNDPVPSEFMSEQPGEINVNDFQVDEMAMAIAVASQGCPHQTELEEMSTSDKLMDMDSVKSFLSKDSTPDDFSSADPIALSEHMSKFKKLLGNDPEPSEFISEQPGEINVDDFQVDEMAMAIAVASQGCPHPTELEEMSTSDKLMDMDSVKSFLSKDSTPDDFSSADPIALSEHMQPGEINVDDFQVDEMAMAIAVASQGCPHQTELEEMSTSDKLMDMDSVKSFMSKDSTPDDFSSADPIALSEHMDNRWRSTLTEEQRLKGWEIRKFRRSNGSRSDKIYIHKQSDWRFRSEIEVNNFVLDGLGPKHIQRKAQMQGQDNTPNASVAKKRGTKRAESGIPTLKEQAGSLDLRIPLLRDSNNLVLYDIVMKPPKDTTSKATRSQIRQEAPAWTLRGSASSICGGGAFLAEGSCLHVCETSFWMVAIARLLAEGSPLLCEVLGSRGLSCLYFPVFHRGSLLRADDDLGIPRPFPALPVSVLLKTHYLRGPELSLSEILDLPGSCWELAPLP</sequence>
<feature type="region of interest" description="Disordered" evidence="1">
    <location>
        <begin position="400"/>
        <end position="424"/>
    </location>
</feature>
<dbReference type="EMBL" id="BSYO01000017">
    <property type="protein sequence ID" value="GMH17334.1"/>
    <property type="molecule type" value="Genomic_DNA"/>
</dbReference>
<protein>
    <submittedName>
        <fullName evidence="2">Uncharacterized protein</fullName>
    </submittedName>
</protein>
<reference evidence="2" key="1">
    <citation type="submission" date="2023-05" db="EMBL/GenBank/DDBJ databases">
        <title>Nepenthes gracilis genome sequencing.</title>
        <authorList>
            <person name="Fukushima K."/>
        </authorList>
    </citation>
    <scope>NUCLEOTIDE SEQUENCE</scope>
    <source>
        <strain evidence="2">SING2019-196</strain>
    </source>
</reference>
<proteinExistence type="predicted"/>
<evidence type="ECO:0000256" key="1">
    <source>
        <dbReference type="SAM" id="MobiDB-lite"/>
    </source>
</evidence>